<reference evidence="20 22" key="1">
    <citation type="submission" date="2015-10" db="EMBL/GenBank/DDBJ databases">
        <title>The cercosporin biosynthetic gene cluster was horizontally transferred to several fungal lineages and shown to be expanded in Cercospora beticola based on microsynteny with recipient genomes.</title>
        <authorList>
            <person name="De Jonge R."/>
            <person name="Ebert M.K."/>
            <person name="Suttle J.C."/>
            <person name="Jurick Ii W.M."/>
            <person name="Secor G.A."/>
            <person name="Thomma B.P."/>
            <person name="Van De Peer Y."/>
            <person name="Bolton M.D."/>
        </authorList>
    </citation>
    <scope>NUCLEOTIDE SEQUENCE [LARGE SCALE GENOMIC DNA]</scope>
    <source>
        <strain evidence="20 22">09-40</strain>
    </source>
</reference>
<evidence type="ECO:0000256" key="16">
    <source>
        <dbReference type="PIRSR" id="PIRSR028980-2"/>
    </source>
</evidence>
<dbReference type="Pfam" id="PF14413">
    <property type="entry name" value="Thg1C"/>
    <property type="match status" value="1"/>
</dbReference>
<evidence type="ECO:0000313" key="23">
    <source>
        <dbReference type="Proteomes" id="UP001302367"/>
    </source>
</evidence>
<comment type="function">
    <text evidence="1 14">Adds a GMP to the 5'-end of tRNA(His) after transcription and RNase P cleavage.</text>
</comment>
<dbReference type="InterPro" id="IPR007537">
    <property type="entry name" value="tRNAHis_GuaTrfase_Thg1"/>
</dbReference>
<evidence type="ECO:0000256" key="17">
    <source>
        <dbReference type="SAM" id="MobiDB-lite"/>
    </source>
</evidence>
<name>A0A2G5IEF5_CERBT</name>
<feature type="domain" description="Thg1 C-terminal" evidence="19">
    <location>
        <begin position="142"/>
        <end position="280"/>
    </location>
</feature>
<evidence type="ECO:0000256" key="15">
    <source>
        <dbReference type="PIRSR" id="PIRSR028980-1"/>
    </source>
</evidence>
<dbReference type="FunFam" id="3.30.70.3000:FF:000001">
    <property type="entry name" value="tRNA(His) guanylyltransferase"/>
    <property type="match status" value="1"/>
</dbReference>
<dbReference type="InterPro" id="IPR025845">
    <property type="entry name" value="Thg1_C_dom"/>
</dbReference>
<keyword evidence="11 14" id="KW-0342">GTP-binding</keyword>
<keyword evidence="7 14" id="KW-0548">Nucleotidyltransferase</keyword>
<comment type="catalytic activity">
    <reaction evidence="13 14">
        <text>a 5'-end ribonucleotide-tRNA(His) + GTP + ATP + H2O = a 5'-end phospho-guanosine-ribonucleotide-tRNA(His) + AMP + 2 diphosphate + H(+)</text>
        <dbReference type="Rhea" id="RHEA:54564"/>
        <dbReference type="Rhea" id="RHEA-COMP:14193"/>
        <dbReference type="Rhea" id="RHEA-COMP:14917"/>
        <dbReference type="ChEBI" id="CHEBI:15377"/>
        <dbReference type="ChEBI" id="CHEBI:15378"/>
        <dbReference type="ChEBI" id="CHEBI:30616"/>
        <dbReference type="ChEBI" id="CHEBI:33019"/>
        <dbReference type="ChEBI" id="CHEBI:37565"/>
        <dbReference type="ChEBI" id="CHEBI:138282"/>
        <dbReference type="ChEBI" id="CHEBI:141847"/>
        <dbReference type="ChEBI" id="CHEBI:456215"/>
        <dbReference type="EC" id="2.7.7.79"/>
    </reaction>
</comment>
<dbReference type="PIRSF" id="PIRSF028980">
    <property type="entry name" value="tRNAHis_guanylyltransferase"/>
    <property type="match status" value="1"/>
</dbReference>
<dbReference type="AlphaFoldDB" id="A0A2G5IEF5"/>
<dbReference type="GO" id="GO:0008193">
    <property type="term" value="F:tRNA guanylyltransferase activity"/>
    <property type="evidence" value="ECO:0007669"/>
    <property type="project" value="UniProtKB-UniRule"/>
</dbReference>
<keyword evidence="8 14" id="KW-0479">Metal-binding</keyword>
<evidence type="ECO:0000256" key="3">
    <source>
        <dbReference type="ARBA" id="ARBA00012511"/>
    </source>
</evidence>
<evidence type="ECO:0000256" key="13">
    <source>
        <dbReference type="ARBA" id="ARBA00047281"/>
    </source>
</evidence>
<dbReference type="Gene3D" id="3.30.70.3000">
    <property type="match status" value="1"/>
</dbReference>
<evidence type="ECO:0000256" key="6">
    <source>
        <dbReference type="ARBA" id="ARBA00022694"/>
    </source>
</evidence>
<keyword evidence="9 14" id="KW-0547">Nucleotide-binding</keyword>
<evidence type="ECO:0000256" key="5">
    <source>
        <dbReference type="ARBA" id="ARBA00022679"/>
    </source>
</evidence>
<feature type="domain" description="tRNAHis guanylyltransferase catalytic" evidence="18">
    <location>
        <begin position="7"/>
        <end position="138"/>
    </location>
</feature>
<evidence type="ECO:0000313" key="22">
    <source>
        <dbReference type="Proteomes" id="UP000230605"/>
    </source>
</evidence>
<reference evidence="21 23" key="2">
    <citation type="submission" date="2023-09" db="EMBL/GenBank/DDBJ databases">
        <title>Complete-Gapless Cercospora beticola genome.</title>
        <authorList>
            <person name="Wyatt N.A."/>
            <person name="Spanner R.E."/>
            <person name="Bolton M.D."/>
        </authorList>
    </citation>
    <scope>NUCLEOTIDE SEQUENCE [LARGE SCALE GENOMIC DNA]</scope>
    <source>
        <strain evidence="21">Cb09-40</strain>
    </source>
</reference>
<evidence type="ECO:0000259" key="19">
    <source>
        <dbReference type="Pfam" id="PF14413"/>
    </source>
</evidence>
<feature type="binding site" evidence="15">
    <location>
        <begin position="75"/>
        <end position="76"/>
    </location>
    <ligand>
        <name>GTP</name>
        <dbReference type="ChEBI" id="CHEBI:37565"/>
    </ligand>
</feature>
<evidence type="ECO:0000313" key="20">
    <source>
        <dbReference type="EMBL" id="PIB03159.1"/>
    </source>
</evidence>
<dbReference type="EC" id="2.7.7.79" evidence="3 14"/>
<evidence type="ECO:0000256" key="4">
    <source>
        <dbReference type="ARBA" id="ARBA00015443"/>
    </source>
</evidence>
<organism evidence="20 22">
    <name type="scientific">Cercospora beticola</name>
    <name type="common">Sugarbeet leaf spot fungus</name>
    <dbReference type="NCBI Taxonomy" id="122368"/>
    <lineage>
        <taxon>Eukaryota</taxon>
        <taxon>Fungi</taxon>
        <taxon>Dikarya</taxon>
        <taxon>Ascomycota</taxon>
        <taxon>Pezizomycotina</taxon>
        <taxon>Dothideomycetes</taxon>
        <taxon>Dothideomycetidae</taxon>
        <taxon>Mycosphaerellales</taxon>
        <taxon>Mycosphaerellaceae</taxon>
        <taxon>Cercospora</taxon>
    </lineage>
</organism>
<keyword evidence="10 14" id="KW-0460">Magnesium</keyword>
<evidence type="ECO:0000256" key="14">
    <source>
        <dbReference type="PIRNR" id="PIRNR028980"/>
    </source>
</evidence>
<feature type="binding site" evidence="16">
    <location>
        <position position="76"/>
    </location>
    <ligand>
        <name>Mg(2+)</name>
        <dbReference type="ChEBI" id="CHEBI:18420"/>
        <label>2</label>
        <note>catalytic</note>
    </ligand>
</feature>
<protein>
    <recommendedName>
        <fullName evidence="4 14">tRNA(His) guanylyltransferase</fullName>
        <ecNumber evidence="3 14">2.7.7.79</ecNumber>
    </recommendedName>
    <alternativeName>
        <fullName evidence="12 14">tRNA-histidine guanylyltransferase</fullName>
    </alternativeName>
</protein>
<proteinExistence type="inferred from homology"/>
<keyword evidence="23" id="KW-1185">Reference proteome</keyword>
<keyword evidence="5 14" id="KW-0808">Transferase</keyword>
<dbReference type="OrthoDB" id="62560at2759"/>
<dbReference type="InterPro" id="IPR024956">
    <property type="entry name" value="tRNAHis_GuaTrfase_cat"/>
</dbReference>
<dbReference type="GO" id="GO:0006400">
    <property type="term" value="P:tRNA modification"/>
    <property type="evidence" value="ECO:0007669"/>
    <property type="project" value="UniProtKB-UniRule"/>
</dbReference>
<evidence type="ECO:0000256" key="10">
    <source>
        <dbReference type="ARBA" id="ARBA00022842"/>
    </source>
</evidence>
<evidence type="ECO:0000256" key="2">
    <source>
        <dbReference type="ARBA" id="ARBA00010113"/>
    </source>
</evidence>
<keyword evidence="6 14" id="KW-0819">tRNA processing</keyword>
<feature type="compositionally biased region" description="Basic and acidic residues" evidence="17">
    <location>
        <begin position="234"/>
        <end position="243"/>
    </location>
</feature>
<feature type="binding site" evidence="16">
    <location>
        <position position="29"/>
    </location>
    <ligand>
        <name>Mg(2+)</name>
        <dbReference type="ChEBI" id="CHEBI:18420"/>
        <label>1</label>
        <note>catalytic</note>
    </ligand>
</feature>
<evidence type="ECO:0000256" key="1">
    <source>
        <dbReference type="ARBA" id="ARBA00002939"/>
    </source>
</evidence>
<comment type="similarity">
    <text evidence="2 14">Belongs to the tRNA(His) guanylyltransferase family.</text>
</comment>
<accession>A0A2G5IEF5</accession>
<dbReference type="EMBL" id="LKMD01000099">
    <property type="protein sequence ID" value="PIB03159.1"/>
    <property type="molecule type" value="Genomic_DNA"/>
</dbReference>
<evidence type="ECO:0000256" key="11">
    <source>
        <dbReference type="ARBA" id="ARBA00023134"/>
    </source>
</evidence>
<evidence type="ECO:0000256" key="9">
    <source>
        <dbReference type="ARBA" id="ARBA00022741"/>
    </source>
</evidence>
<dbReference type="PANTHER" id="PTHR12729:SF6">
    <property type="entry name" value="TRNA(HIS) GUANYLYLTRANSFERASE-RELATED"/>
    <property type="match status" value="1"/>
</dbReference>
<feature type="binding site" evidence="16">
    <location>
        <position position="29"/>
    </location>
    <ligand>
        <name>Mg(2+)</name>
        <dbReference type="ChEBI" id="CHEBI:18420"/>
        <label>2</label>
        <note>catalytic</note>
    </ligand>
</feature>
<dbReference type="Pfam" id="PF04446">
    <property type="entry name" value="Thg1"/>
    <property type="match status" value="1"/>
</dbReference>
<comment type="cofactor">
    <cofactor evidence="16">
        <name>Mg(2+)</name>
        <dbReference type="ChEBI" id="CHEBI:18420"/>
    </cofactor>
    <text evidence="16">Binds 2 magnesium ions per subunit.</text>
</comment>
<feature type="binding site" evidence="16">
    <location>
        <position position="30"/>
    </location>
    <ligand>
        <name>Mg(2+)</name>
        <dbReference type="ChEBI" id="CHEBI:18420"/>
        <label>1</label>
        <note>catalytic</note>
    </ligand>
</feature>
<dbReference type="GO" id="GO:0005525">
    <property type="term" value="F:GTP binding"/>
    <property type="evidence" value="ECO:0007669"/>
    <property type="project" value="UniProtKB-UniRule"/>
</dbReference>
<feature type="region of interest" description="Disordered" evidence="17">
    <location>
        <begin position="233"/>
        <end position="268"/>
    </location>
</feature>
<dbReference type="InterPro" id="IPR038469">
    <property type="entry name" value="tRNAHis_GuaTrfase_Thg1_sf"/>
</dbReference>
<evidence type="ECO:0000256" key="8">
    <source>
        <dbReference type="ARBA" id="ARBA00022723"/>
    </source>
</evidence>
<gene>
    <name evidence="20" type="ORF">CB0940_11802</name>
    <name evidence="21" type="ORF">RHO25_008807</name>
</gene>
<dbReference type="GO" id="GO:0000287">
    <property type="term" value="F:magnesium ion binding"/>
    <property type="evidence" value="ECO:0007669"/>
    <property type="project" value="UniProtKB-UniRule"/>
</dbReference>
<feature type="compositionally biased region" description="Polar residues" evidence="17">
    <location>
        <begin position="246"/>
        <end position="256"/>
    </location>
</feature>
<feature type="binding site" evidence="16">
    <location>
        <position position="76"/>
    </location>
    <ligand>
        <name>Mg(2+)</name>
        <dbReference type="ChEBI" id="CHEBI:18420"/>
        <label>1</label>
        <note>catalytic</note>
    </ligand>
</feature>
<evidence type="ECO:0000256" key="12">
    <source>
        <dbReference type="ARBA" id="ARBA00032480"/>
    </source>
</evidence>
<evidence type="ECO:0000256" key="7">
    <source>
        <dbReference type="ARBA" id="ARBA00022695"/>
    </source>
</evidence>
<sequence>MANSEFSYVKNFETPDSLPLSNWIVVRIDGRGFSKLCKKYNFIKPNDKRAINLMNSAAVQVVKSFHDIVLAYGQSDEYSFIFHENTALFERRSAKLSTSVATMFTAEYVMQWRDFFPEEAMKLERPFPTFDGRCVCYPKKSILRDYLSWRQADCHINNLYNTTFWNLVLRGGEGEEEGKGMSGTEAEKMLKGTLASDKNEILWKRFGVNYNDEEEVFKKGSVVYRAYDDEEAENGAKDGDHAGASKNKTVANPKSKTQLEKERKRRQKARIVIEHTDIIGNAFWDKRPYILATKKKDVYDE</sequence>
<dbReference type="EMBL" id="CP134188">
    <property type="protein sequence ID" value="WPB04163.1"/>
    <property type="molecule type" value="Genomic_DNA"/>
</dbReference>
<evidence type="ECO:0000313" key="21">
    <source>
        <dbReference type="EMBL" id="WPB04163.1"/>
    </source>
</evidence>
<evidence type="ECO:0000259" key="18">
    <source>
        <dbReference type="Pfam" id="PF04446"/>
    </source>
</evidence>
<dbReference type="Proteomes" id="UP000230605">
    <property type="component" value="Chromosome 10"/>
</dbReference>
<dbReference type="Proteomes" id="UP001302367">
    <property type="component" value="Chromosome 5"/>
</dbReference>
<dbReference type="PANTHER" id="PTHR12729">
    <property type="entry name" value="TRNA(HIS) GUANYLYLTRANSFERASE-RELATED"/>
    <property type="match status" value="1"/>
</dbReference>